<dbReference type="AlphaFoldDB" id="A0A239CS27"/>
<organism evidence="1 2">
    <name type="scientific">Anaerovirgula multivorans</name>
    <dbReference type="NCBI Taxonomy" id="312168"/>
    <lineage>
        <taxon>Bacteria</taxon>
        <taxon>Bacillati</taxon>
        <taxon>Bacillota</taxon>
        <taxon>Clostridia</taxon>
        <taxon>Peptostreptococcales</taxon>
        <taxon>Natronincolaceae</taxon>
        <taxon>Anaerovirgula</taxon>
    </lineage>
</organism>
<gene>
    <name evidence="1" type="ORF">SAMN05446037_1006123</name>
</gene>
<evidence type="ECO:0000313" key="2">
    <source>
        <dbReference type="Proteomes" id="UP000198304"/>
    </source>
</evidence>
<accession>A0A239CS27</accession>
<reference evidence="2" key="1">
    <citation type="submission" date="2017-06" db="EMBL/GenBank/DDBJ databases">
        <authorList>
            <person name="Varghese N."/>
            <person name="Submissions S."/>
        </authorList>
    </citation>
    <scope>NUCLEOTIDE SEQUENCE [LARGE SCALE GENOMIC DNA]</scope>
    <source>
        <strain evidence="2">SCA</strain>
    </source>
</reference>
<protein>
    <submittedName>
        <fullName evidence="1">Uncharacterized protein</fullName>
    </submittedName>
</protein>
<evidence type="ECO:0000313" key="1">
    <source>
        <dbReference type="EMBL" id="SNS22930.1"/>
    </source>
</evidence>
<sequence length="223" mass="25301">MDDIKLCKSALNDWFEYYISGKKLADWCTHNGKSEEELSTVSKQMSARFRYGTTDAEIIPIITKAKRYWYDEYLKFNGKVVDAVECAEGDYSTVRGRFGSVTTELSRWKDFKASGESLESYVSSSAPTQSTGHFKLLSAVYDGYEPSNNNDIEFTFSQEVYIPSTKEGFTSSNETTDTTKIDKLTDKTPEVDKVQRSRTVSFKINGKAIEIPENMFERAMACI</sequence>
<keyword evidence="2" id="KW-1185">Reference proteome</keyword>
<dbReference type="Proteomes" id="UP000198304">
    <property type="component" value="Unassembled WGS sequence"/>
</dbReference>
<dbReference type="RefSeq" id="WP_089282369.1">
    <property type="nucleotide sequence ID" value="NZ_FZOJ01000006.1"/>
</dbReference>
<proteinExistence type="predicted"/>
<dbReference type="EMBL" id="FZOJ01000006">
    <property type="protein sequence ID" value="SNS22930.1"/>
    <property type="molecule type" value="Genomic_DNA"/>
</dbReference>
<name>A0A239CS27_9FIRM</name>